<proteinExistence type="predicted"/>
<sequence>MAYKGDTVKFRISSPNGTWRTVDTMEEADGEIEKLVQSYSVKWVAVDRIETTRIRFEEKG</sequence>
<accession>A0A6J5KT16</accession>
<protein>
    <submittedName>
        <fullName evidence="1">Uncharacterized protein</fullName>
    </submittedName>
</protein>
<organism evidence="1">
    <name type="scientific">uncultured Caudovirales phage</name>
    <dbReference type="NCBI Taxonomy" id="2100421"/>
    <lineage>
        <taxon>Viruses</taxon>
        <taxon>Duplodnaviria</taxon>
        <taxon>Heunggongvirae</taxon>
        <taxon>Uroviricota</taxon>
        <taxon>Caudoviricetes</taxon>
        <taxon>Peduoviridae</taxon>
        <taxon>Maltschvirus</taxon>
        <taxon>Maltschvirus maltsch</taxon>
    </lineage>
</organism>
<dbReference type="EMBL" id="LR796167">
    <property type="protein sequence ID" value="CAB4123170.1"/>
    <property type="molecule type" value="Genomic_DNA"/>
</dbReference>
<gene>
    <name evidence="1" type="ORF">UFOVP29_329</name>
</gene>
<reference evidence="1" key="1">
    <citation type="submission" date="2020-04" db="EMBL/GenBank/DDBJ databases">
        <authorList>
            <person name="Chiriac C."/>
            <person name="Salcher M."/>
            <person name="Ghai R."/>
            <person name="Kavagutti S V."/>
        </authorList>
    </citation>
    <scope>NUCLEOTIDE SEQUENCE</scope>
</reference>
<evidence type="ECO:0000313" key="1">
    <source>
        <dbReference type="EMBL" id="CAB4123170.1"/>
    </source>
</evidence>
<name>A0A6J5KT16_9CAUD</name>